<gene>
    <name evidence="1" type="ORF">CLUMA_CG005611</name>
</gene>
<evidence type="ECO:0000313" key="1">
    <source>
        <dbReference type="EMBL" id="CRK92031.1"/>
    </source>
</evidence>
<protein>
    <submittedName>
        <fullName evidence="1">CLUMA_CG005611, isoform A</fullName>
    </submittedName>
</protein>
<name>A0A1J1HVD0_9DIPT</name>
<proteinExistence type="predicted"/>
<dbReference type="AlphaFoldDB" id="A0A1J1HVD0"/>
<evidence type="ECO:0000313" key="2">
    <source>
        <dbReference type="Proteomes" id="UP000183832"/>
    </source>
</evidence>
<sequence>MTQTKREKKNAQGYETKNCVDRIFSTCHRPKSNSMLELQKLYVTMLKKKCFKEKLVLSMRD</sequence>
<dbReference type="Proteomes" id="UP000183832">
    <property type="component" value="Unassembled WGS sequence"/>
</dbReference>
<keyword evidence="2" id="KW-1185">Reference proteome</keyword>
<reference evidence="1 2" key="1">
    <citation type="submission" date="2015-04" db="EMBL/GenBank/DDBJ databases">
        <authorList>
            <person name="Syromyatnikov M.Y."/>
            <person name="Popov V.N."/>
        </authorList>
    </citation>
    <scope>NUCLEOTIDE SEQUENCE [LARGE SCALE GENOMIC DNA]</scope>
</reference>
<organism evidence="1 2">
    <name type="scientific">Clunio marinus</name>
    <dbReference type="NCBI Taxonomy" id="568069"/>
    <lineage>
        <taxon>Eukaryota</taxon>
        <taxon>Metazoa</taxon>
        <taxon>Ecdysozoa</taxon>
        <taxon>Arthropoda</taxon>
        <taxon>Hexapoda</taxon>
        <taxon>Insecta</taxon>
        <taxon>Pterygota</taxon>
        <taxon>Neoptera</taxon>
        <taxon>Endopterygota</taxon>
        <taxon>Diptera</taxon>
        <taxon>Nematocera</taxon>
        <taxon>Chironomoidea</taxon>
        <taxon>Chironomidae</taxon>
        <taxon>Clunio</taxon>
    </lineage>
</organism>
<accession>A0A1J1HVD0</accession>
<dbReference type="EMBL" id="CVRI01000022">
    <property type="protein sequence ID" value="CRK92031.1"/>
    <property type="molecule type" value="Genomic_DNA"/>
</dbReference>